<evidence type="ECO:0000313" key="2">
    <source>
        <dbReference type="EMBL" id="CEM30003.1"/>
    </source>
</evidence>
<feature type="region of interest" description="Disordered" evidence="1">
    <location>
        <begin position="747"/>
        <end position="808"/>
    </location>
</feature>
<feature type="region of interest" description="Disordered" evidence="1">
    <location>
        <begin position="1"/>
        <end position="87"/>
    </location>
</feature>
<organism evidence="2 3">
    <name type="scientific">Vitrella brassicaformis (strain CCMP3155)</name>
    <dbReference type="NCBI Taxonomy" id="1169540"/>
    <lineage>
        <taxon>Eukaryota</taxon>
        <taxon>Sar</taxon>
        <taxon>Alveolata</taxon>
        <taxon>Colpodellida</taxon>
        <taxon>Vitrellaceae</taxon>
        <taxon>Vitrella</taxon>
    </lineage>
</organism>
<dbReference type="Proteomes" id="UP000041254">
    <property type="component" value="Unassembled WGS sequence"/>
</dbReference>
<dbReference type="InParanoid" id="A0A0G4GJE4"/>
<feature type="compositionally biased region" description="Basic and acidic residues" evidence="1">
    <location>
        <begin position="31"/>
        <end position="62"/>
    </location>
</feature>
<feature type="region of interest" description="Disordered" evidence="1">
    <location>
        <begin position="478"/>
        <end position="523"/>
    </location>
</feature>
<dbReference type="STRING" id="1169540.A0A0G4GJE4"/>
<name>A0A0G4GJE4_VITBC</name>
<evidence type="ECO:0000256" key="1">
    <source>
        <dbReference type="SAM" id="MobiDB-lite"/>
    </source>
</evidence>
<evidence type="ECO:0000313" key="3">
    <source>
        <dbReference type="Proteomes" id="UP000041254"/>
    </source>
</evidence>
<feature type="region of interest" description="Disordered" evidence="1">
    <location>
        <begin position="632"/>
        <end position="686"/>
    </location>
</feature>
<keyword evidence="3" id="KW-1185">Reference proteome</keyword>
<accession>A0A0G4GJE4</accession>
<reference evidence="2 3" key="1">
    <citation type="submission" date="2014-11" db="EMBL/GenBank/DDBJ databases">
        <authorList>
            <person name="Zhu J."/>
            <person name="Qi W."/>
            <person name="Song R."/>
        </authorList>
    </citation>
    <scope>NUCLEOTIDE SEQUENCE [LARGE SCALE GENOMIC DNA]</scope>
</reference>
<gene>
    <name evidence="2" type="ORF">Vbra_17963</name>
</gene>
<sequence length="808" mass="88014">MDNSGNHRSSAPRDAAARQALADPARHHRRQVDEDQHDTLDEELQMIREGRYPGFGESERRQARLALHGASSASASRPPSPPLSQPAELFDLSLPISKMAAMAVSTDDAKRAALRSQIATRTRQQELLGHTAETANSTLLNGVQQHIDKAIRRLGLADILAFDIDGGVEAGLKVIYVLERGSGEEWRAMGRFLRLIFIYRLTPADATRPLRLSADALPTAAAFHQLPLAMALYKIVGHLLTRMGTRLALQRHCSLALQHGNDGSYWIGHEAPFRVVPLGDLPGGHPYADGYKRSDPVIRRCGCLFRSFSAFLLDRLHFWWWDGGGGVKMTVLTAKIGRDPRYDRLVTEGITGDLGITVDERFDHGDLNHADARDGRRVMVSGFRPGETVAAYLYIAFGYIVLRTTDTGGDRSQPVAERLPESMPLWRRVLWRYNLESDVIDRGWIWLMDPPSKCRAPRIVPLDYYVRARAAEADGYPWSPGLDEMRRANEGTHPGWSTLDHDKRRQEEEQASQANSQPSYWMASCPYSRPPSATHMHPVVSSAAAAGGAAAASSSSQGSTSAAEAASSVADDTVILLSPQRRQAPLKAEAEALRGEVAAMKDRLSVHAGLESEVANLKAQLAWFKAKEEEEEVAADKAERSRASTSPTAPPPASLKPPHRGAGREDTTPNTAAARKPGVDSAVAGRPPVAPQVLAAPPLAHHIPRPMHHIPHPMHRIPSVPFPPQHHPFSPPPSAFVRPPAAHIGAAARPPHRPPATPMPLTAQPPLYPAVRPMWPPVDLRGGRPPPPPQAGQPEGSQQHQGGGGPGR</sequence>
<dbReference type="EMBL" id="CDMY01000688">
    <property type="protein sequence ID" value="CEM30003.1"/>
    <property type="molecule type" value="Genomic_DNA"/>
</dbReference>
<protein>
    <submittedName>
        <fullName evidence="2">Uncharacterized protein</fullName>
    </submittedName>
</protein>
<dbReference type="VEuPathDB" id="CryptoDB:Vbra_17963"/>
<dbReference type="AlphaFoldDB" id="A0A0G4GJE4"/>
<proteinExistence type="predicted"/>
<feature type="compositionally biased region" description="Basic and acidic residues" evidence="1">
    <location>
        <begin position="499"/>
        <end position="508"/>
    </location>
</feature>
<feature type="compositionally biased region" description="Low complexity" evidence="1">
    <location>
        <begin position="8"/>
        <end position="23"/>
    </location>
</feature>